<dbReference type="SUPFAM" id="SSF47406">
    <property type="entry name" value="SinR repressor dimerisation domain-like"/>
    <property type="match status" value="1"/>
</dbReference>
<evidence type="ECO:0000313" key="2">
    <source>
        <dbReference type="EMBL" id="MDC3422347.1"/>
    </source>
</evidence>
<keyword evidence="3" id="KW-1185">Reference proteome</keyword>
<organism evidence="2 3">
    <name type="scientific">Aquibacillus koreensis</name>
    <dbReference type="NCBI Taxonomy" id="279446"/>
    <lineage>
        <taxon>Bacteria</taxon>
        <taxon>Bacillati</taxon>
        <taxon>Bacillota</taxon>
        <taxon>Bacilli</taxon>
        <taxon>Bacillales</taxon>
        <taxon>Bacillaceae</taxon>
        <taxon>Aquibacillus</taxon>
    </lineage>
</organism>
<dbReference type="RefSeq" id="WP_259870496.1">
    <property type="nucleotide sequence ID" value="NZ_JAMQJZ010000019.1"/>
</dbReference>
<comment type="caution">
    <text evidence="2">The sequence shown here is derived from an EMBL/GenBank/DDBJ whole genome shotgun (WGS) entry which is preliminary data.</text>
</comment>
<dbReference type="AlphaFoldDB" id="A0A9X4AJK1"/>
<evidence type="ECO:0000259" key="1">
    <source>
        <dbReference type="PROSITE" id="PS51500"/>
    </source>
</evidence>
<dbReference type="Pfam" id="PF08671">
    <property type="entry name" value="SinI"/>
    <property type="match status" value="1"/>
</dbReference>
<evidence type="ECO:0000313" key="3">
    <source>
        <dbReference type="Proteomes" id="UP001145072"/>
    </source>
</evidence>
<name>A0A9X4AJK1_9BACI</name>
<reference evidence="2" key="1">
    <citation type="submission" date="2022-06" db="EMBL/GenBank/DDBJ databases">
        <title>Aquibacillus sp. a new bacterium isolated from soil saline samples.</title>
        <authorList>
            <person name="Galisteo C."/>
            <person name="De La Haba R."/>
            <person name="Sanchez-Porro C."/>
            <person name="Ventosa A."/>
        </authorList>
    </citation>
    <scope>NUCLEOTIDE SEQUENCE</scope>
    <source>
        <strain evidence="2">JCM 12387</strain>
    </source>
</reference>
<protein>
    <submittedName>
        <fullName evidence="2">Anti-repressor SinI family protein</fullName>
    </submittedName>
</protein>
<dbReference type="EMBL" id="JAMQJZ010000019">
    <property type="protein sequence ID" value="MDC3422347.1"/>
    <property type="molecule type" value="Genomic_DNA"/>
</dbReference>
<proteinExistence type="predicted"/>
<dbReference type="InterPro" id="IPR036281">
    <property type="entry name" value="SinR/SinI_dimer_dom_sf"/>
</dbReference>
<accession>A0A9X4AJK1</accession>
<sequence length="47" mass="5514">MVFKQKENVQVESKTADIDKEWLCLMVMAKEQGLSIKEVQAFLENRK</sequence>
<dbReference type="PROSITE" id="PS51500">
    <property type="entry name" value="SIN"/>
    <property type="match status" value="1"/>
</dbReference>
<dbReference type="GO" id="GO:0006355">
    <property type="term" value="P:regulation of DNA-templated transcription"/>
    <property type="evidence" value="ECO:0007669"/>
    <property type="project" value="InterPro"/>
</dbReference>
<feature type="domain" description="Sin" evidence="1">
    <location>
        <begin position="9"/>
        <end position="47"/>
    </location>
</feature>
<dbReference type="InterPro" id="IPR010981">
    <property type="entry name" value="SinR/SinI_dimer_dom"/>
</dbReference>
<gene>
    <name evidence="2" type="ORF">NC661_18505</name>
</gene>
<dbReference type="GO" id="GO:0046983">
    <property type="term" value="F:protein dimerization activity"/>
    <property type="evidence" value="ECO:0007669"/>
    <property type="project" value="InterPro"/>
</dbReference>
<dbReference type="Proteomes" id="UP001145072">
    <property type="component" value="Unassembled WGS sequence"/>
</dbReference>